<dbReference type="InterPro" id="IPR029045">
    <property type="entry name" value="ClpP/crotonase-like_dom_sf"/>
</dbReference>
<comment type="similarity">
    <text evidence="1 2">Belongs to the peptidase S14 family.</text>
</comment>
<evidence type="ECO:0000256" key="3">
    <source>
        <dbReference type="SAM" id="MobiDB-lite"/>
    </source>
</evidence>
<accession>A0ABQ8IG16</accession>
<evidence type="ECO:0000256" key="1">
    <source>
        <dbReference type="ARBA" id="ARBA00007039"/>
    </source>
</evidence>
<dbReference type="EMBL" id="JAFEMO010000002">
    <property type="protein sequence ID" value="KAH7575394.1"/>
    <property type="molecule type" value="Genomic_DNA"/>
</dbReference>
<keyword evidence="5" id="KW-1185">Reference proteome</keyword>
<evidence type="ECO:0000313" key="4">
    <source>
        <dbReference type="EMBL" id="KAH7575394.1"/>
    </source>
</evidence>
<gene>
    <name evidence="4" type="ORF">JRO89_XS02G0097400</name>
</gene>
<sequence length="385" mass="42675">MATSLLSPLSSPAKELVGPPPGHPKSSFLPKTNLFFCFSYSSSSKARYRVRGCYSSPPSAKSLDHIPKQFREKNLKDGLMDNYKNASQHLYGLTPSQMDMFMTEDNPVRRQSEKVTEETISSAKHYMDNGGMWNLSGMKDWGYSKYSMSVTMYRGGGRGYGRPMTAPPDLPSLLLDARICYLGMPIVPAVTELLVAQFMWLDFDDSSKPIYFYINSSGTQDEKHETVGSEAEAYAIADAMAYCKSDVYTVNCGMAYGQAAMLLSQGTKGYRAVQPNSSTKLYLPKVSRSSGPVIDMWIKAKELDANTDYYIDLLAKGTGKPKEEIAKDIQRPKFLLAQEAIDYGLADKLADSSDKAFEKRDYDQMLAQAKTMRPGGPQAAPSGFR</sequence>
<dbReference type="Gene3D" id="3.90.226.10">
    <property type="entry name" value="2-enoyl-CoA Hydratase, Chain A, domain 1"/>
    <property type="match status" value="1"/>
</dbReference>
<feature type="region of interest" description="Disordered" evidence="3">
    <location>
        <begin position="1"/>
        <end position="24"/>
    </location>
</feature>
<dbReference type="InterPro" id="IPR023562">
    <property type="entry name" value="ClpP/TepA"/>
</dbReference>
<feature type="compositionally biased region" description="Low complexity" evidence="3">
    <location>
        <begin position="1"/>
        <end position="12"/>
    </location>
</feature>
<protein>
    <recommendedName>
        <fullName evidence="2">ATP-dependent Clp protease proteolytic subunit</fullName>
    </recommendedName>
</protein>
<organism evidence="4 5">
    <name type="scientific">Xanthoceras sorbifolium</name>
    <dbReference type="NCBI Taxonomy" id="99658"/>
    <lineage>
        <taxon>Eukaryota</taxon>
        <taxon>Viridiplantae</taxon>
        <taxon>Streptophyta</taxon>
        <taxon>Embryophyta</taxon>
        <taxon>Tracheophyta</taxon>
        <taxon>Spermatophyta</taxon>
        <taxon>Magnoliopsida</taxon>
        <taxon>eudicotyledons</taxon>
        <taxon>Gunneridae</taxon>
        <taxon>Pentapetalae</taxon>
        <taxon>rosids</taxon>
        <taxon>malvids</taxon>
        <taxon>Sapindales</taxon>
        <taxon>Sapindaceae</taxon>
        <taxon>Xanthoceroideae</taxon>
        <taxon>Xanthoceras</taxon>
    </lineage>
</organism>
<proteinExistence type="inferred from homology"/>
<evidence type="ECO:0000313" key="5">
    <source>
        <dbReference type="Proteomes" id="UP000827721"/>
    </source>
</evidence>
<comment type="caution">
    <text evidence="4">The sequence shown here is derived from an EMBL/GenBank/DDBJ whole genome shotgun (WGS) entry which is preliminary data.</text>
</comment>
<dbReference type="Proteomes" id="UP000827721">
    <property type="component" value="Unassembled WGS sequence"/>
</dbReference>
<dbReference type="PRINTS" id="PR00127">
    <property type="entry name" value="CLPPROTEASEP"/>
</dbReference>
<reference evidence="4 5" key="1">
    <citation type="submission" date="2021-02" db="EMBL/GenBank/DDBJ databases">
        <title>Plant Genome Project.</title>
        <authorList>
            <person name="Zhang R.-G."/>
        </authorList>
    </citation>
    <scope>NUCLEOTIDE SEQUENCE [LARGE SCALE GENOMIC DNA]</scope>
    <source>
        <tissue evidence="4">Leaves</tissue>
    </source>
</reference>
<dbReference type="CDD" id="cd07017">
    <property type="entry name" value="S14_ClpP_2"/>
    <property type="match status" value="1"/>
</dbReference>
<dbReference type="Pfam" id="PF00574">
    <property type="entry name" value="CLP_protease"/>
    <property type="match status" value="1"/>
</dbReference>
<dbReference type="InterPro" id="IPR001907">
    <property type="entry name" value="ClpP"/>
</dbReference>
<dbReference type="PANTHER" id="PTHR10381">
    <property type="entry name" value="ATP-DEPENDENT CLP PROTEASE PROTEOLYTIC SUBUNIT"/>
    <property type="match status" value="1"/>
</dbReference>
<dbReference type="PANTHER" id="PTHR10381:SF55">
    <property type="entry name" value="ATP-DEPENDENT CLP PROTEASE PROTEOLYTIC SUBUNIT-RELATED PROTEIN 1, CHLOROPLASTIC"/>
    <property type="match status" value="1"/>
</dbReference>
<dbReference type="SUPFAM" id="SSF52096">
    <property type="entry name" value="ClpP/crotonase"/>
    <property type="match status" value="1"/>
</dbReference>
<evidence type="ECO:0000256" key="2">
    <source>
        <dbReference type="RuleBase" id="RU003567"/>
    </source>
</evidence>
<name>A0ABQ8IG16_9ROSI</name>